<protein>
    <recommendedName>
        <fullName evidence="3">CENP-V/GFA domain-containing protein</fullName>
    </recommendedName>
</protein>
<sequence length="167" mass="18272">MFANAFDCFPASEIGAFEAEHCCACGTTHLWADKFWKVACSVDSEKLAFHGQATTAIGAAYWHPMFFTETRHSRSAVQAHLKCASCGKEVNKVYEGTDDASGGTRSAFGHYTDTEKRTELSGLSGVAYADIERAFAVGGMRSGHRRNADDLVRCLRDYAKEKEEAAL</sequence>
<organism evidence="1 2">
    <name type="scientific">Heterodera schachtii</name>
    <name type="common">Sugarbeet cyst nematode worm</name>
    <name type="synonym">Tylenchus schachtii</name>
    <dbReference type="NCBI Taxonomy" id="97005"/>
    <lineage>
        <taxon>Eukaryota</taxon>
        <taxon>Metazoa</taxon>
        <taxon>Ecdysozoa</taxon>
        <taxon>Nematoda</taxon>
        <taxon>Chromadorea</taxon>
        <taxon>Rhabditida</taxon>
        <taxon>Tylenchina</taxon>
        <taxon>Tylenchomorpha</taxon>
        <taxon>Tylenchoidea</taxon>
        <taxon>Heteroderidae</taxon>
        <taxon>Heteroderinae</taxon>
        <taxon>Heterodera</taxon>
    </lineage>
</organism>
<evidence type="ECO:0000313" key="2">
    <source>
        <dbReference type="Proteomes" id="UP001620645"/>
    </source>
</evidence>
<evidence type="ECO:0000313" key="1">
    <source>
        <dbReference type="EMBL" id="KAL3088086.1"/>
    </source>
</evidence>
<reference evidence="1 2" key="1">
    <citation type="submission" date="2024-10" db="EMBL/GenBank/DDBJ databases">
        <authorList>
            <person name="Kim D."/>
        </authorList>
    </citation>
    <scope>NUCLEOTIDE SEQUENCE [LARGE SCALE GENOMIC DNA]</scope>
    <source>
        <strain evidence="1">Taebaek</strain>
    </source>
</reference>
<accession>A0ABD2JBU2</accession>
<keyword evidence="2" id="KW-1185">Reference proteome</keyword>
<dbReference type="Proteomes" id="UP001620645">
    <property type="component" value="Unassembled WGS sequence"/>
</dbReference>
<dbReference type="EMBL" id="JBICCN010000168">
    <property type="protein sequence ID" value="KAL3088086.1"/>
    <property type="molecule type" value="Genomic_DNA"/>
</dbReference>
<name>A0ABD2JBU2_HETSC</name>
<gene>
    <name evidence="1" type="ORF">niasHS_009372</name>
</gene>
<evidence type="ECO:0008006" key="3">
    <source>
        <dbReference type="Google" id="ProtNLM"/>
    </source>
</evidence>
<dbReference type="AlphaFoldDB" id="A0ABD2JBU2"/>
<comment type="caution">
    <text evidence="1">The sequence shown here is derived from an EMBL/GenBank/DDBJ whole genome shotgun (WGS) entry which is preliminary data.</text>
</comment>
<proteinExistence type="predicted"/>